<dbReference type="InterPro" id="IPR001650">
    <property type="entry name" value="Helicase_C-like"/>
</dbReference>
<dbReference type="PANTHER" id="PTHR47959">
    <property type="entry name" value="ATP-DEPENDENT RNA HELICASE RHLE-RELATED"/>
    <property type="match status" value="1"/>
</dbReference>
<evidence type="ECO:0000256" key="8">
    <source>
        <dbReference type="SAM" id="MobiDB-lite"/>
    </source>
</evidence>
<accession>A0A1I3XJR6</accession>
<dbReference type="OrthoDB" id="9805696at2"/>
<evidence type="ECO:0000259" key="9">
    <source>
        <dbReference type="PROSITE" id="PS51192"/>
    </source>
</evidence>
<dbReference type="PROSITE" id="PS51195">
    <property type="entry name" value="Q_MOTIF"/>
    <property type="match status" value="1"/>
</dbReference>
<evidence type="ECO:0000256" key="6">
    <source>
        <dbReference type="PROSITE-ProRule" id="PRU00552"/>
    </source>
</evidence>
<dbReference type="RefSeq" id="WP_091712635.1">
    <property type="nucleotide sequence ID" value="NZ_FOSH01000006.1"/>
</dbReference>
<dbReference type="STRING" id="45496.SAMN04488079_106107"/>
<sequence>MSFEDLLLEDSLLSAISAQGFTEPTPIQTETIPLILAGQDVLACAATGTGKTAAFVLPLLQKLWDRKQRSHEPVALILAPTRELAFQIQHVLKTFSKQDPIDIAMITGGQAPAAQQKFLDEGCDVIIATPGRLLNLVEQDQADLSLIEFVVIDEADRMLDMGQGPDVATLLASITTAFQTCLFSATLAGAGVEIFANTLLPDATRVDVNASNHYAEQVQQRVYLADNREHKQALLTAVINSDDCKSALVFCNKKERADEVADYLQSQNISAQVVHGEFSQADRRERTRKFRQGKTKVLVATDVASRGLDLPQVSHVINYDVPFRGDIYIHRVGRTGRAGQSGIAVNLVEAHDQKNLERIQHHIGQTLPVVKMKGLAPKGKANKQKSKKSADSRYIAKKDRAPE</sequence>
<dbReference type="InterPro" id="IPR000629">
    <property type="entry name" value="RNA-helicase_DEAD-box_CS"/>
</dbReference>
<evidence type="ECO:0000313" key="12">
    <source>
        <dbReference type="EMBL" id="SFK19718.1"/>
    </source>
</evidence>
<protein>
    <submittedName>
        <fullName evidence="12">ATP-dependent RNA helicase SrmB</fullName>
    </submittedName>
</protein>
<dbReference type="InterPro" id="IPR011545">
    <property type="entry name" value="DEAD/DEAH_box_helicase_dom"/>
</dbReference>
<dbReference type="PROSITE" id="PS51194">
    <property type="entry name" value="HELICASE_CTER"/>
    <property type="match status" value="1"/>
</dbReference>
<feature type="region of interest" description="Disordered" evidence="8">
    <location>
        <begin position="375"/>
        <end position="403"/>
    </location>
</feature>
<dbReference type="GO" id="GO:0003676">
    <property type="term" value="F:nucleic acid binding"/>
    <property type="evidence" value="ECO:0007669"/>
    <property type="project" value="InterPro"/>
</dbReference>
<evidence type="ECO:0000256" key="2">
    <source>
        <dbReference type="ARBA" id="ARBA00022801"/>
    </source>
</evidence>
<feature type="domain" description="DEAD-box RNA helicase Q" evidence="11">
    <location>
        <begin position="1"/>
        <end position="29"/>
    </location>
</feature>
<evidence type="ECO:0000259" key="11">
    <source>
        <dbReference type="PROSITE" id="PS51195"/>
    </source>
</evidence>
<evidence type="ECO:0000259" key="10">
    <source>
        <dbReference type="PROSITE" id="PS51194"/>
    </source>
</evidence>
<evidence type="ECO:0000256" key="5">
    <source>
        <dbReference type="ARBA" id="ARBA00038437"/>
    </source>
</evidence>
<dbReference type="InterPro" id="IPR044742">
    <property type="entry name" value="DEAD/DEAH_RhlB"/>
</dbReference>
<evidence type="ECO:0000256" key="3">
    <source>
        <dbReference type="ARBA" id="ARBA00022806"/>
    </source>
</evidence>
<dbReference type="InterPro" id="IPR014001">
    <property type="entry name" value="Helicase_ATP-bd"/>
</dbReference>
<dbReference type="Gene3D" id="3.40.50.300">
    <property type="entry name" value="P-loop containing nucleotide triphosphate hydrolases"/>
    <property type="match status" value="2"/>
</dbReference>
<dbReference type="InterPro" id="IPR027417">
    <property type="entry name" value="P-loop_NTPase"/>
</dbReference>
<dbReference type="EMBL" id="FOSH01000006">
    <property type="protein sequence ID" value="SFK19718.1"/>
    <property type="molecule type" value="Genomic_DNA"/>
</dbReference>
<dbReference type="Proteomes" id="UP000198924">
    <property type="component" value="Unassembled WGS sequence"/>
</dbReference>
<evidence type="ECO:0000313" key="13">
    <source>
        <dbReference type="Proteomes" id="UP000198924"/>
    </source>
</evidence>
<dbReference type="InterPro" id="IPR014014">
    <property type="entry name" value="RNA_helicase_DEAD_Q_motif"/>
</dbReference>
<dbReference type="PROSITE" id="PS00039">
    <property type="entry name" value="DEAD_ATP_HELICASE"/>
    <property type="match status" value="1"/>
</dbReference>
<dbReference type="Pfam" id="PF00270">
    <property type="entry name" value="DEAD"/>
    <property type="match status" value="1"/>
</dbReference>
<keyword evidence="4 7" id="KW-0067">ATP-binding</keyword>
<feature type="domain" description="Helicase ATP-binding" evidence="9">
    <location>
        <begin position="32"/>
        <end position="205"/>
    </location>
</feature>
<dbReference type="PANTHER" id="PTHR47959:SF17">
    <property type="entry name" value="ATP-DEPENDENT RNA HELICASE DEAD BOX FAMILY"/>
    <property type="match status" value="1"/>
</dbReference>
<keyword evidence="13" id="KW-1185">Reference proteome</keyword>
<dbReference type="GO" id="GO:0005829">
    <property type="term" value="C:cytosol"/>
    <property type="evidence" value="ECO:0007669"/>
    <property type="project" value="TreeGrafter"/>
</dbReference>
<gene>
    <name evidence="12" type="ORF">SAMN04488079_106107</name>
</gene>
<keyword evidence="2 7" id="KW-0378">Hydrolase</keyword>
<feature type="compositionally biased region" description="Basic and acidic residues" evidence="8">
    <location>
        <begin position="388"/>
        <end position="403"/>
    </location>
</feature>
<dbReference type="AlphaFoldDB" id="A0A1I3XJR6"/>
<dbReference type="PROSITE" id="PS51192">
    <property type="entry name" value="HELICASE_ATP_BIND_1"/>
    <property type="match status" value="1"/>
</dbReference>
<dbReference type="CDD" id="cd00268">
    <property type="entry name" value="DEADc"/>
    <property type="match status" value="1"/>
</dbReference>
<dbReference type="SMART" id="SM00487">
    <property type="entry name" value="DEXDc"/>
    <property type="match status" value="1"/>
</dbReference>
<keyword evidence="1 7" id="KW-0547">Nucleotide-binding</keyword>
<organism evidence="12 13">
    <name type="scientific">Methylophaga sulfidovorans</name>
    <dbReference type="NCBI Taxonomy" id="45496"/>
    <lineage>
        <taxon>Bacteria</taxon>
        <taxon>Pseudomonadati</taxon>
        <taxon>Pseudomonadota</taxon>
        <taxon>Gammaproteobacteria</taxon>
        <taxon>Thiotrichales</taxon>
        <taxon>Piscirickettsiaceae</taxon>
        <taxon>Methylophaga</taxon>
    </lineage>
</organism>
<comment type="similarity">
    <text evidence="5 7">Belongs to the DEAD box helicase family.</text>
</comment>
<dbReference type="GO" id="GO:0005524">
    <property type="term" value="F:ATP binding"/>
    <property type="evidence" value="ECO:0007669"/>
    <property type="project" value="UniProtKB-KW"/>
</dbReference>
<dbReference type="GO" id="GO:0016787">
    <property type="term" value="F:hydrolase activity"/>
    <property type="evidence" value="ECO:0007669"/>
    <property type="project" value="UniProtKB-KW"/>
</dbReference>
<dbReference type="SUPFAM" id="SSF52540">
    <property type="entry name" value="P-loop containing nucleoside triphosphate hydrolases"/>
    <property type="match status" value="1"/>
</dbReference>
<evidence type="ECO:0000256" key="4">
    <source>
        <dbReference type="ARBA" id="ARBA00022840"/>
    </source>
</evidence>
<feature type="domain" description="Helicase C-terminal" evidence="10">
    <location>
        <begin position="217"/>
        <end position="378"/>
    </location>
</feature>
<reference evidence="13" key="1">
    <citation type="submission" date="2016-10" db="EMBL/GenBank/DDBJ databases">
        <authorList>
            <person name="Varghese N."/>
            <person name="Submissions S."/>
        </authorList>
    </citation>
    <scope>NUCLEOTIDE SEQUENCE [LARGE SCALE GENOMIC DNA]</scope>
    <source>
        <strain evidence="13">DSM 11578</strain>
    </source>
</reference>
<dbReference type="InterPro" id="IPR050079">
    <property type="entry name" value="DEAD_box_RNA_helicase"/>
</dbReference>
<keyword evidence="3 7" id="KW-0347">Helicase</keyword>
<dbReference type="Pfam" id="PF00271">
    <property type="entry name" value="Helicase_C"/>
    <property type="match status" value="1"/>
</dbReference>
<feature type="short sequence motif" description="Q motif" evidence="6">
    <location>
        <begin position="1"/>
        <end position="29"/>
    </location>
</feature>
<dbReference type="CDD" id="cd18787">
    <property type="entry name" value="SF2_C_DEAD"/>
    <property type="match status" value="1"/>
</dbReference>
<evidence type="ECO:0000256" key="1">
    <source>
        <dbReference type="ARBA" id="ARBA00022741"/>
    </source>
</evidence>
<proteinExistence type="inferred from homology"/>
<dbReference type="SMART" id="SM00490">
    <property type="entry name" value="HELICc"/>
    <property type="match status" value="1"/>
</dbReference>
<name>A0A1I3XJR6_9GAMM</name>
<dbReference type="GO" id="GO:0003724">
    <property type="term" value="F:RNA helicase activity"/>
    <property type="evidence" value="ECO:0007669"/>
    <property type="project" value="InterPro"/>
</dbReference>
<evidence type="ECO:0000256" key="7">
    <source>
        <dbReference type="RuleBase" id="RU000492"/>
    </source>
</evidence>